<proteinExistence type="predicted"/>
<dbReference type="GO" id="GO:0005840">
    <property type="term" value="C:ribosome"/>
    <property type="evidence" value="ECO:0007669"/>
    <property type="project" value="UniProtKB-KW"/>
</dbReference>
<dbReference type="AlphaFoldDB" id="A0A1D6QCW2"/>
<keyword evidence="1" id="KW-0689">Ribosomal protein</keyword>
<protein>
    <submittedName>
        <fullName evidence="1">60S ribosomal protein L35a-2</fullName>
    </submittedName>
</protein>
<dbReference type="EMBL" id="CM000780">
    <property type="protein sequence ID" value="AQK56040.1"/>
    <property type="molecule type" value="Genomic_DNA"/>
</dbReference>
<reference evidence="1" key="1">
    <citation type="submission" date="2015-12" db="EMBL/GenBank/DDBJ databases">
        <title>Update maize B73 reference genome by single molecule sequencing technologies.</title>
        <authorList>
            <consortium name="Maize Genome Sequencing Project"/>
            <person name="Ware D."/>
        </authorList>
    </citation>
    <scope>NUCLEOTIDE SEQUENCE</scope>
    <source>
        <tissue evidence="1">Seedling</tissue>
    </source>
</reference>
<sequence>MQVQVEPVRDYVAGADRGGEHQGGRRVVLREADGLHLQGQDQEQRHPLPLHLGQGRPPAWQLRRRPRQVQVQPAAGIHGP</sequence>
<name>A0A1D6QCW2_MAIZE</name>
<keyword evidence="1" id="KW-0687">Ribonucleoprotein</keyword>
<organism evidence="1">
    <name type="scientific">Zea mays</name>
    <name type="common">Maize</name>
    <dbReference type="NCBI Taxonomy" id="4577"/>
    <lineage>
        <taxon>Eukaryota</taxon>
        <taxon>Viridiplantae</taxon>
        <taxon>Streptophyta</taxon>
        <taxon>Embryophyta</taxon>
        <taxon>Tracheophyta</taxon>
        <taxon>Spermatophyta</taxon>
        <taxon>Magnoliopsida</taxon>
        <taxon>Liliopsida</taxon>
        <taxon>Poales</taxon>
        <taxon>Poaceae</taxon>
        <taxon>PACMAD clade</taxon>
        <taxon>Panicoideae</taxon>
        <taxon>Andropogonodae</taxon>
        <taxon>Andropogoneae</taxon>
        <taxon>Tripsacinae</taxon>
        <taxon>Zea</taxon>
    </lineage>
</organism>
<accession>A0A1D6QCW2</accession>
<gene>
    <name evidence="1" type="ORF">ZEAMMB73_Zm00001d052075</name>
</gene>
<evidence type="ECO:0000313" key="1">
    <source>
        <dbReference type="EMBL" id="AQK56040.1"/>
    </source>
</evidence>